<reference evidence="8" key="1">
    <citation type="submission" date="2018-06" db="EMBL/GenBank/DDBJ databases">
        <authorList>
            <person name="Zhirakovskaya E."/>
        </authorList>
    </citation>
    <scope>NUCLEOTIDE SEQUENCE</scope>
</reference>
<dbReference type="AlphaFoldDB" id="A0A3B0TV60"/>
<dbReference type="SUPFAM" id="SSF48019">
    <property type="entry name" value="post-AAA+ oligomerization domain-like"/>
    <property type="match status" value="1"/>
</dbReference>
<keyword evidence="2 8" id="KW-0808">Transferase</keyword>
<keyword evidence="5" id="KW-0239">DNA-directed DNA polymerase</keyword>
<accession>A0A3B0TV60</accession>
<dbReference type="InterPro" id="IPR005790">
    <property type="entry name" value="DNA_polIII_delta"/>
</dbReference>
<gene>
    <name evidence="8" type="ORF">MNBD_ALPHA09-14</name>
</gene>
<protein>
    <recommendedName>
        <fullName evidence="1">DNA-directed DNA polymerase</fullName>
        <ecNumber evidence="1">2.7.7.7</ecNumber>
    </recommendedName>
</protein>
<dbReference type="GO" id="GO:0003887">
    <property type="term" value="F:DNA-directed DNA polymerase activity"/>
    <property type="evidence" value="ECO:0007669"/>
    <property type="project" value="UniProtKB-KW"/>
</dbReference>
<dbReference type="GO" id="GO:0009360">
    <property type="term" value="C:DNA polymerase III complex"/>
    <property type="evidence" value="ECO:0007669"/>
    <property type="project" value="TreeGrafter"/>
</dbReference>
<dbReference type="SUPFAM" id="SSF52540">
    <property type="entry name" value="P-loop containing nucleoside triphosphate hydrolases"/>
    <property type="match status" value="1"/>
</dbReference>
<comment type="catalytic activity">
    <reaction evidence="7">
        <text>DNA(n) + a 2'-deoxyribonucleoside 5'-triphosphate = DNA(n+1) + diphosphate</text>
        <dbReference type="Rhea" id="RHEA:22508"/>
        <dbReference type="Rhea" id="RHEA-COMP:17339"/>
        <dbReference type="Rhea" id="RHEA-COMP:17340"/>
        <dbReference type="ChEBI" id="CHEBI:33019"/>
        <dbReference type="ChEBI" id="CHEBI:61560"/>
        <dbReference type="ChEBI" id="CHEBI:173112"/>
        <dbReference type="EC" id="2.7.7.7"/>
    </reaction>
</comment>
<evidence type="ECO:0000256" key="2">
    <source>
        <dbReference type="ARBA" id="ARBA00022679"/>
    </source>
</evidence>
<evidence type="ECO:0000256" key="3">
    <source>
        <dbReference type="ARBA" id="ARBA00022695"/>
    </source>
</evidence>
<evidence type="ECO:0000256" key="5">
    <source>
        <dbReference type="ARBA" id="ARBA00022932"/>
    </source>
</evidence>
<keyword evidence="3 8" id="KW-0548">Nucleotidyltransferase</keyword>
<name>A0A3B0TV60_9ZZZZ</name>
<dbReference type="NCBIfam" id="TIGR01128">
    <property type="entry name" value="holA"/>
    <property type="match status" value="1"/>
</dbReference>
<dbReference type="InterPro" id="IPR027417">
    <property type="entry name" value="P-loop_NTPase"/>
</dbReference>
<evidence type="ECO:0000256" key="7">
    <source>
        <dbReference type="ARBA" id="ARBA00049244"/>
    </source>
</evidence>
<dbReference type="Gene3D" id="1.10.8.60">
    <property type="match status" value="1"/>
</dbReference>
<sequence>MVAIKANAVERFIKRPDPDITAILVYGPDRGLVSERARALLGHFATAPDDPFTVSILDEADIAKSADGLIEELNAIAFGAERRTVFVRSGSGAAPSTLAAALAAPREGILLVEAGDLKPSSAARKAFEAAGDAATLPCFADTPGTLGELIDTSLAQMRQTITPEARQNLLGRLGADRLASRAEIEKLMAYAGEGARITAADVDEATADAGELSLDALVDAVFEGSLKPAELAFERCLQAAMAPARILAAAIRHALRLHESLVAGEGGASPERAIASLRPPVYFRRKDSHFRQMRRWSESTVRRALELLAEAEIDGRVGHMPTASASRVLLRLTLLPKPERR</sequence>
<comment type="similarity">
    <text evidence="6">Belongs to the DNA polymerase HolA subunit family.</text>
</comment>
<evidence type="ECO:0000256" key="4">
    <source>
        <dbReference type="ARBA" id="ARBA00022705"/>
    </source>
</evidence>
<dbReference type="Gene3D" id="1.20.272.10">
    <property type="match status" value="1"/>
</dbReference>
<dbReference type="Gene3D" id="3.40.50.300">
    <property type="entry name" value="P-loop containing nucleotide triphosphate hydrolases"/>
    <property type="match status" value="1"/>
</dbReference>
<evidence type="ECO:0000313" key="8">
    <source>
        <dbReference type="EMBL" id="VAW17287.1"/>
    </source>
</evidence>
<evidence type="ECO:0000256" key="1">
    <source>
        <dbReference type="ARBA" id="ARBA00012417"/>
    </source>
</evidence>
<dbReference type="InterPro" id="IPR008921">
    <property type="entry name" value="DNA_pol3_clamp-load_cplx_C"/>
</dbReference>
<dbReference type="EMBL" id="UOEM01000103">
    <property type="protein sequence ID" value="VAW17287.1"/>
    <property type="molecule type" value="Genomic_DNA"/>
</dbReference>
<dbReference type="GO" id="GO:0003677">
    <property type="term" value="F:DNA binding"/>
    <property type="evidence" value="ECO:0007669"/>
    <property type="project" value="InterPro"/>
</dbReference>
<organism evidence="8">
    <name type="scientific">hydrothermal vent metagenome</name>
    <dbReference type="NCBI Taxonomy" id="652676"/>
    <lineage>
        <taxon>unclassified sequences</taxon>
        <taxon>metagenomes</taxon>
        <taxon>ecological metagenomes</taxon>
    </lineage>
</organism>
<dbReference type="PANTHER" id="PTHR34388">
    <property type="entry name" value="DNA POLYMERASE III SUBUNIT DELTA"/>
    <property type="match status" value="1"/>
</dbReference>
<keyword evidence="4" id="KW-0235">DNA replication</keyword>
<dbReference type="PANTHER" id="PTHR34388:SF1">
    <property type="entry name" value="DNA POLYMERASE III SUBUNIT DELTA"/>
    <property type="match status" value="1"/>
</dbReference>
<evidence type="ECO:0000256" key="6">
    <source>
        <dbReference type="ARBA" id="ARBA00034754"/>
    </source>
</evidence>
<proteinExistence type="inferred from homology"/>
<dbReference type="EC" id="2.7.7.7" evidence="1"/>
<dbReference type="GO" id="GO:0006261">
    <property type="term" value="P:DNA-templated DNA replication"/>
    <property type="evidence" value="ECO:0007669"/>
    <property type="project" value="TreeGrafter"/>
</dbReference>